<feature type="domain" description="Outer membrane protein beta-barrel" evidence="13">
    <location>
        <begin position="499"/>
        <end position="685"/>
    </location>
</feature>
<keyword evidence="15" id="KW-1185">Reference proteome</keyword>
<evidence type="ECO:0000256" key="1">
    <source>
        <dbReference type="ARBA" id="ARBA00004571"/>
    </source>
</evidence>
<dbReference type="EMBL" id="NKXO01000016">
    <property type="protein sequence ID" value="PKQ69758.1"/>
    <property type="molecule type" value="Genomic_DNA"/>
</dbReference>
<evidence type="ECO:0000256" key="4">
    <source>
        <dbReference type="ARBA" id="ARBA00022496"/>
    </source>
</evidence>
<dbReference type="Proteomes" id="UP000233387">
    <property type="component" value="Unassembled WGS sequence"/>
</dbReference>
<dbReference type="GO" id="GO:0009279">
    <property type="term" value="C:cell outer membrane"/>
    <property type="evidence" value="ECO:0007669"/>
    <property type="project" value="UniProtKB-SubCell"/>
</dbReference>
<accession>A0A2N3IHM7</accession>
<evidence type="ECO:0000259" key="13">
    <source>
        <dbReference type="Pfam" id="PF14905"/>
    </source>
</evidence>
<dbReference type="PROSITE" id="PS52016">
    <property type="entry name" value="TONB_DEPENDENT_REC_3"/>
    <property type="match status" value="1"/>
</dbReference>
<dbReference type="PANTHER" id="PTHR32552">
    <property type="entry name" value="FERRICHROME IRON RECEPTOR-RELATED"/>
    <property type="match status" value="1"/>
</dbReference>
<keyword evidence="5 11" id="KW-0812">Transmembrane</keyword>
<keyword evidence="2 11" id="KW-0813">Transport</keyword>
<comment type="similarity">
    <text evidence="11">Belongs to the TonB-dependent receptor family.</text>
</comment>
<comment type="subcellular location">
    <subcellularLocation>
        <location evidence="1 11">Cell outer membrane</location>
        <topology evidence="1 11">Multi-pass membrane protein</topology>
    </subcellularLocation>
</comment>
<dbReference type="Gene3D" id="2.170.130.10">
    <property type="entry name" value="TonB-dependent receptor, plug domain"/>
    <property type="match status" value="1"/>
</dbReference>
<evidence type="ECO:0000256" key="5">
    <source>
        <dbReference type="ARBA" id="ARBA00022692"/>
    </source>
</evidence>
<sequence>MKSTIVCFSAGLLVPYLGFAQQATRDTLLQEKEIEAVTVTGIPYITELTRSTLKKTDLQKRNYGQDMPFLLNFTPSVVITSDAGAGVGYTSMRVRGSDPTRINTTINGIPLNDAESQGVFWVDLPDLASSATSVTLQRGVGTSTNGAGAFGASLNIQTFDKPTDQPFAEFNNSWGSFNTWKHTLQASTGKMQNGFVVDARLSKIKSDGFIERAFSDLLGVYLSGGYYGKNTTLRLVTLQGRERTYQAWNGVPEDRLKENRRFNVYDYENQVDNYNQNHYQAILDQQITSNLKANVSLFYVRGFGYYEEFKKKDKFSKYGLPDVVIGSTTIEKSDIIRRRWLDNHFYGGVYSLDYTQKTWNFILGGGWNRYEGKHFGEIIWAEFAPNAPIRYRYYDNDAIKVDFNQFLKIANEWNLGNNSKISAFVDGQYRYIGYNFLGFDQNLQSTQQDAEFHFFNPKAGVDYAWQKHRIYALWGIAHREPNRNDFVESTPASRPKAERLNNVELGYQITWSRANLKINNFLMDYTNELILTGKVNDVGAYTRTNVPRSRRIGVELEGNVELSKKWIWQASFTLSQNKIPEFTEFVDDYDNGTQVSFTYQNVDLAFSPRIIAAQQLTFKPWNAFEIGLLSKYVGKQYLDNTQNENRKLDAFFVNDVRFAYTVPTFKGLKELRLGLLVNNIFNEEYEPNGYTFGYIVGGQRLWENYYYPQAGTNFLLNVGLKF</sequence>
<evidence type="ECO:0000256" key="6">
    <source>
        <dbReference type="ARBA" id="ARBA00022729"/>
    </source>
</evidence>
<dbReference type="RefSeq" id="WP_101358480.1">
    <property type="nucleotide sequence ID" value="NZ_NKXO01000016.1"/>
</dbReference>
<dbReference type="InterPro" id="IPR039426">
    <property type="entry name" value="TonB-dep_rcpt-like"/>
</dbReference>
<dbReference type="GO" id="GO:0015344">
    <property type="term" value="F:siderophore uptake transmembrane transporter activity"/>
    <property type="evidence" value="ECO:0007669"/>
    <property type="project" value="TreeGrafter"/>
</dbReference>
<dbReference type="AlphaFoldDB" id="A0A2N3IHM7"/>
<dbReference type="SUPFAM" id="SSF56935">
    <property type="entry name" value="Porins"/>
    <property type="match status" value="1"/>
</dbReference>
<keyword evidence="4" id="KW-0410">Iron transport</keyword>
<evidence type="ECO:0000256" key="2">
    <source>
        <dbReference type="ARBA" id="ARBA00022448"/>
    </source>
</evidence>
<name>A0A2N3IHM7_9BACT</name>
<gene>
    <name evidence="14" type="ORF">Rain11_1213</name>
</gene>
<dbReference type="InterPro" id="IPR041700">
    <property type="entry name" value="OMP_b-brl_3"/>
</dbReference>
<dbReference type="Pfam" id="PF07715">
    <property type="entry name" value="Plug"/>
    <property type="match status" value="1"/>
</dbReference>
<dbReference type="OrthoDB" id="9761152at2"/>
<keyword evidence="7" id="KW-0408">Iron</keyword>
<dbReference type="Pfam" id="PF14905">
    <property type="entry name" value="OMP_b-brl_3"/>
    <property type="match status" value="1"/>
</dbReference>
<evidence type="ECO:0000256" key="9">
    <source>
        <dbReference type="ARBA" id="ARBA00023136"/>
    </source>
</evidence>
<evidence type="ECO:0000256" key="8">
    <source>
        <dbReference type="ARBA" id="ARBA00023065"/>
    </source>
</evidence>
<dbReference type="PANTHER" id="PTHR32552:SF68">
    <property type="entry name" value="FERRICHROME OUTER MEMBRANE TRANSPORTER_PHAGE RECEPTOR"/>
    <property type="match status" value="1"/>
</dbReference>
<comment type="caution">
    <text evidence="14">The sequence shown here is derived from an EMBL/GenBank/DDBJ whole genome shotgun (WGS) entry which is preliminary data.</text>
</comment>
<keyword evidence="10 11" id="KW-0998">Cell outer membrane</keyword>
<keyword evidence="8" id="KW-0406">Ion transport</keyword>
<evidence type="ECO:0000256" key="10">
    <source>
        <dbReference type="ARBA" id="ARBA00023237"/>
    </source>
</evidence>
<keyword evidence="9 11" id="KW-0472">Membrane</keyword>
<evidence type="ECO:0000313" key="14">
    <source>
        <dbReference type="EMBL" id="PKQ69758.1"/>
    </source>
</evidence>
<evidence type="ECO:0000256" key="7">
    <source>
        <dbReference type="ARBA" id="ARBA00023004"/>
    </source>
</evidence>
<proteinExistence type="inferred from homology"/>
<dbReference type="InterPro" id="IPR036942">
    <property type="entry name" value="Beta-barrel_TonB_sf"/>
</dbReference>
<dbReference type="InterPro" id="IPR037066">
    <property type="entry name" value="Plug_dom_sf"/>
</dbReference>
<organism evidence="14 15">
    <name type="scientific">Raineya orbicola</name>
    <dbReference type="NCBI Taxonomy" id="2016530"/>
    <lineage>
        <taxon>Bacteria</taxon>
        <taxon>Pseudomonadati</taxon>
        <taxon>Bacteroidota</taxon>
        <taxon>Cytophagia</taxon>
        <taxon>Cytophagales</taxon>
        <taxon>Raineyaceae</taxon>
        <taxon>Raineya</taxon>
    </lineage>
</organism>
<protein>
    <submittedName>
        <fullName evidence="14">TonB-dependent Receptor Plug Domain</fullName>
    </submittedName>
</protein>
<evidence type="ECO:0000256" key="3">
    <source>
        <dbReference type="ARBA" id="ARBA00022452"/>
    </source>
</evidence>
<keyword evidence="6" id="KW-0732">Signal</keyword>
<evidence type="ECO:0000256" key="11">
    <source>
        <dbReference type="PROSITE-ProRule" id="PRU01360"/>
    </source>
</evidence>
<dbReference type="InterPro" id="IPR012910">
    <property type="entry name" value="Plug_dom"/>
</dbReference>
<evidence type="ECO:0000259" key="12">
    <source>
        <dbReference type="Pfam" id="PF07715"/>
    </source>
</evidence>
<feature type="domain" description="TonB-dependent receptor plug" evidence="12">
    <location>
        <begin position="49"/>
        <end position="152"/>
    </location>
</feature>
<dbReference type="Gene3D" id="2.40.170.20">
    <property type="entry name" value="TonB-dependent receptor, beta-barrel domain"/>
    <property type="match status" value="1"/>
</dbReference>
<evidence type="ECO:0000313" key="15">
    <source>
        <dbReference type="Proteomes" id="UP000233387"/>
    </source>
</evidence>
<reference evidence="14 15" key="1">
    <citation type="submission" date="2017-06" db="EMBL/GenBank/DDBJ databases">
        <title>Raineya orbicola gen. nov., sp. nov. a slightly thermophilic bacterium of the phylum Bacteroidetes and the description of Raineyaceae fam. nov.</title>
        <authorList>
            <person name="Albuquerque L."/>
            <person name="Polonia A.R.M."/>
            <person name="Barroso C."/>
            <person name="Froufe H.J.C."/>
            <person name="Lage O."/>
            <person name="Lobo-Da-Cunha A."/>
            <person name="Egas C."/>
            <person name="Da Costa M.S."/>
        </authorList>
    </citation>
    <scope>NUCLEOTIDE SEQUENCE [LARGE SCALE GENOMIC DNA]</scope>
    <source>
        <strain evidence="14 15">SPSPC-11</strain>
    </source>
</reference>
<keyword evidence="14" id="KW-0675">Receptor</keyword>
<keyword evidence="3 11" id="KW-1134">Transmembrane beta strand</keyword>